<dbReference type="Pfam" id="PF04082">
    <property type="entry name" value="Fungal_trans"/>
    <property type="match status" value="1"/>
</dbReference>
<dbReference type="InterPro" id="IPR001138">
    <property type="entry name" value="Zn2Cys6_DnaBD"/>
</dbReference>
<dbReference type="GO" id="GO:0005634">
    <property type="term" value="C:nucleus"/>
    <property type="evidence" value="ECO:0007669"/>
    <property type="project" value="UniProtKB-SubCell"/>
</dbReference>
<dbReference type="GeneID" id="11504508"/>
<evidence type="ECO:0000256" key="3">
    <source>
        <dbReference type="ARBA" id="ARBA00022833"/>
    </source>
</evidence>
<feature type="region of interest" description="Disordered" evidence="8">
    <location>
        <begin position="61"/>
        <end position="131"/>
    </location>
</feature>
<keyword evidence="7" id="KW-0539">Nucleus</keyword>
<dbReference type="PROSITE" id="PS00463">
    <property type="entry name" value="ZN2_CY6_FUNGAL_1"/>
    <property type="match status" value="1"/>
</dbReference>
<keyword evidence="3" id="KW-0862">Zinc</keyword>
<protein>
    <recommendedName>
        <fullName evidence="9">Zn(2)-C6 fungal-type domain-containing protein</fullName>
    </recommendedName>
</protein>
<dbReference type="InterPro" id="IPR036864">
    <property type="entry name" value="Zn2-C6_fun-type_DNA-bd_sf"/>
</dbReference>
<dbReference type="AlphaFoldDB" id="G8ZYH5"/>
<evidence type="ECO:0000256" key="4">
    <source>
        <dbReference type="ARBA" id="ARBA00023015"/>
    </source>
</evidence>
<evidence type="ECO:0000256" key="8">
    <source>
        <dbReference type="SAM" id="MobiDB-lite"/>
    </source>
</evidence>
<comment type="subcellular location">
    <subcellularLocation>
        <location evidence="1">Nucleus</location>
    </subcellularLocation>
</comment>
<evidence type="ECO:0000256" key="5">
    <source>
        <dbReference type="ARBA" id="ARBA00023125"/>
    </source>
</evidence>
<keyword evidence="6" id="KW-0804">Transcription</keyword>
<dbReference type="GO" id="GO:0000981">
    <property type="term" value="F:DNA-binding transcription factor activity, RNA polymerase II-specific"/>
    <property type="evidence" value="ECO:0007669"/>
    <property type="project" value="InterPro"/>
</dbReference>
<keyword evidence="2" id="KW-0479">Metal-binding</keyword>
<dbReference type="OrthoDB" id="189997at2759"/>
<evidence type="ECO:0000256" key="7">
    <source>
        <dbReference type="ARBA" id="ARBA00023242"/>
    </source>
</evidence>
<evidence type="ECO:0000256" key="6">
    <source>
        <dbReference type="ARBA" id="ARBA00023163"/>
    </source>
</evidence>
<evidence type="ECO:0000256" key="2">
    <source>
        <dbReference type="ARBA" id="ARBA00022723"/>
    </source>
</evidence>
<dbReference type="InterPro" id="IPR052202">
    <property type="entry name" value="Yeast_MetPath_Reg"/>
</dbReference>
<dbReference type="GO" id="GO:0006368">
    <property type="term" value="P:transcription elongation by RNA polymerase II"/>
    <property type="evidence" value="ECO:0007669"/>
    <property type="project" value="EnsemblFungi"/>
</dbReference>
<evidence type="ECO:0000256" key="1">
    <source>
        <dbReference type="ARBA" id="ARBA00004123"/>
    </source>
</evidence>
<dbReference type="KEGG" id="tdl:TDEL_0G00830"/>
<dbReference type="HOGENOM" id="CLU_011881_0_0_1"/>
<dbReference type="InterPro" id="IPR007219">
    <property type="entry name" value="XnlR_reg_dom"/>
</dbReference>
<dbReference type="CDD" id="cd12148">
    <property type="entry name" value="fungal_TF_MHR"/>
    <property type="match status" value="1"/>
</dbReference>
<dbReference type="STRING" id="1076872.G8ZYH5"/>
<proteinExistence type="predicted"/>
<reference evidence="10 11" key="1">
    <citation type="journal article" date="2011" name="Proc. Natl. Acad. Sci. U.S.A.">
        <title>Evolutionary erosion of yeast sex chromosomes by mating-type switching accidents.</title>
        <authorList>
            <person name="Gordon J.L."/>
            <person name="Armisen D."/>
            <person name="Proux-Wera E."/>
            <person name="Oheigeartaigh S.S."/>
            <person name="Byrne K.P."/>
            <person name="Wolfe K.H."/>
        </authorList>
    </citation>
    <scope>NUCLEOTIDE SEQUENCE [LARGE SCALE GENOMIC DNA]</scope>
    <source>
        <strain evidence="11">ATCC 10662 / CBS 1146 / NBRC 0425 / NCYC 2629 / NRRL Y-866</strain>
    </source>
</reference>
<evidence type="ECO:0000259" key="9">
    <source>
        <dbReference type="PROSITE" id="PS50048"/>
    </source>
</evidence>
<sequence>MMDNGYTDTEPGFQSYSCARCRRLKKRCPKQSPACQTCLKAGETCLYLGRAPRRTRKELEEAKLRGEFQPKKKHHTDKSEPGNSSESNTANSNSSPGLTNDVLVDPRGKPLLETDNVDGGGTQLHSPTGSSVHLDRVSSLVSVLGAMAEGAQLSTSPMGLVLNHKGASFPHKNYVDIHIQTPDQESENDFQKHKLPALRSNQWKPPLENGSTPVDAPSIQAEAITGIFKGGRITPWITENGQYKPIERSLYDRFIAAYFKHNHKSFYMMDKVAFLNKVSTIRDFTMMDGEFEDHFIFQLYMAMAIGCTTLQRAEMLTDEEGDLSEHFAFLAMKRFRPVIRRQNIETIKCLLLLGIFALFEPKGVSSWTISGLIMRISIGLGFNRALAGERLKKFTPVEAELRYRVFWSAYCFERLVCTSLGRMSSIDDDEITVPLPQPLNDEEKEDLEVANMMISLRRMSGRIYKKVHLVSVGRKNYTIEQKNEIIESLRQEIDEIYQRESASINEKNANKWGGGSLSFHCSDIWLAMRYAQLQIMLYRPSVLIPKPPMKSLTKLGEFCLQALKHTYTLYKKKLLPLNWITLFRTLTICNTMLYCLCHWSIDIAESEIEIQQCVEILRHFGEKWVFPKKCAEVFQNISSTILDISLSTGQIPNMEKLTRELFGASDEYQDILDENNVDVSWIDKLI</sequence>
<keyword evidence="11" id="KW-1185">Reference proteome</keyword>
<feature type="compositionally biased region" description="Low complexity" evidence="8">
    <location>
        <begin position="83"/>
        <end position="95"/>
    </location>
</feature>
<dbReference type="eggNOG" id="ENOG502QTEH">
    <property type="taxonomic scope" value="Eukaryota"/>
</dbReference>
<keyword evidence="4" id="KW-0805">Transcription regulation</keyword>
<accession>G8ZYH5</accession>
<evidence type="ECO:0000313" key="10">
    <source>
        <dbReference type="EMBL" id="CCE93450.1"/>
    </source>
</evidence>
<dbReference type="GO" id="GO:0045944">
    <property type="term" value="P:positive regulation of transcription by RNA polymerase II"/>
    <property type="evidence" value="ECO:0007669"/>
    <property type="project" value="TreeGrafter"/>
</dbReference>
<dbReference type="SMART" id="SM00066">
    <property type="entry name" value="GAL4"/>
    <property type="match status" value="1"/>
</dbReference>
<evidence type="ECO:0000313" key="11">
    <source>
        <dbReference type="Proteomes" id="UP000005627"/>
    </source>
</evidence>
<dbReference type="InParanoid" id="G8ZYH5"/>
<dbReference type="SMART" id="SM00906">
    <property type="entry name" value="Fungal_trans"/>
    <property type="match status" value="1"/>
</dbReference>
<feature type="domain" description="Zn(2)-C6 fungal-type" evidence="9">
    <location>
        <begin position="17"/>
        <end position="47"/>
    </location>
</feature>
<dbReference type="RefSeq" id="XP_003682661.1">
    <property type="nucleotide sequence ID" value="XM_003682613.1"/>
</dbReference>
<dbReference type="GO" id="GO:0034599">
    <property type="term" value="P:cellular response to oxidative stress"/>
    <property type="evidence" value="ECO:0007669"/>
    <property type="project" value="EnsemblFungi"/>
</dbReference>
<dbReference type="GO" id="GO:0043565">
    <property type="term" value="F:sequence-specific DNA binding"/>
    <property type="evidence" value="ECO:0007669"/>
    <property type="project" value="TreeGrafter"/>
</dbReference>
<gene>
    <name evidence="10" type="primary">TDEL0G00830</name>
    <name evidence="10" type="ORF">TDEL_0G00830</name>
</gene>
<dbReference type="SUPFAM" id="SSF57701">
    <property type="entry name" value="Zn2/Cys6 DNA-binding domain"/>
    <property type="match status" value="1"/>
</dbReference>
<dbReference type="Pfam" id="PF00172">
    <property type="entry name" value="Zn_clus"/>
    <property type="match status" value="1"/>
</dbReference>
<feature type="compositionally biased region" description="Basic and acidic residues" evidence="8">
    <location>
        <begin position="61"/>
        <end position="70"/>
    </location>
</feature>
<dbReference type="Gene3D" id="4.10.240.10">
    <property type="entry name" value="Zn(2)-C6 fungal-type DNA-binding domain"/>
    <property type="match status" value="1"/>
</dbReference>
<dbReference type="Proteomes" id="UP000005627">
    <property type="component" value="Chromosome 7"/>
</dbReference>
<dbReference type="CDD" id="cd00067">
    <property type="entry name" value="GAL4"/>
    <property type="match status" value="1"/>
</dbReference>
<organism evidence="10 11">
    <name type="scientific">Torulaspora delbrueckii</name>
    <name type="common">Yeast</name>
    <name type="synonym">Candida colliculosa</name>
    <dbReference type="NCBI Taxonomy" id="4950"/>
    <lineage>
        <taxon>Eukaryota</taxon>
        <taxon>Fungi</taxon>
        <taxon>Dikarya</taxon>
        <taxon>Ascomycota</taxon>
        <taxon>Saccharomycotina</taxon>
        <taxon>Saccharomycetes</taxon>
        <taxon>Saccharomycetales</taxon>
        <taxon>Saccharomycetaceae</taxon>
        <taxon>Torulaspora</taxon>
    </lineage>
</organism>
<keyword evidence="5" id="KW-0238">DNA-binding</keyword>
<dbReference type="PANTHER" id="PTHR47782:SF7">
    <property type="entry name" value="PROTEIN STB5"/>
    <property type="match status" value="1"/>
</dbReference>
<dbReference type="GO" id="GO:0008270">
    <property type="term" value="F:zinc ion binding"/>
    <property type="evidence" value="ECO:0007669"/>
    <property type="project" value="InterPro"/>
</dbReference>
<name>G8ZYH5_TORDE</name>
<dbReference type="PROSITE" id="PS50048">
    <property type="entry name" value="ZN2_CY6_FUNGAL_2"/>
    <property type="match status" value="1"/>
</dbReference>
<dbReference type="EMBL" id="HE616748">
    <property type="protein sequence ID" value="CCE93450.1"/>
    <property type="molecule type" value="Genomic_DNA"/>
</dbReference>
<dbReference type="FunCoup" id="G8ZYH5">
    <property type="interactions" value="1085"/>
</dbReference>
<dbReference type="PANTHER" id="PTHR47782">
    <property type="entry name" value="ZN(II)2CYS6 TRANSCRIPTION FACTOR (EUROFUNG)-RELATED"/>
    <property type="match status" value="1"/>
</dbReference>